<protein>
    <submittedName>
        <fullName evidence="1">Uncharacterized protein</fullName>
    </submittedName>
</protein>
<dbReference type="Proteomes" id="UP001386955">
    <property type="component" value="Unassembled WGS sequence"/>
</dbReference>
<gene>
    <name evidence="1" type="ORF">VNO78_23105</name>
</gene>
<dbReference type="EMBL" id="JAYMYS010000006">
    <property type="protein sequence ID" value="KAK7388291.1"/>
    <property type="molecule type" value="Genomic_DNA"/>
</dbReference>
<keyword evidence="2" id="KW-1185">Reference proteome</keyword>
<reference evidence="1 2" key="1">
    <citation type="submission" date="2024-01" db="EMBL/GenBank/DDBJ databases">
        <title>The genomes of 5 underutilized Papilionoideae crops provide insights into root nodulation and disease resistanc.</title>
        <authorList>
            <person name="Jiang F."/>
        </authorList>
    </citation>
    <scope>NUCLEOTIDE SEQUENCE [LARGE SCALE GENOMIC DNA]</scope>
    <source>
        <strain evidence="1">DUOXIRENSHENG_FW03</strain>
        <tissue evidence="1">Leaves</tissue>
    </source>
</reference>
<evidence type="ECO:0000313" key="1">
    <source>
        <dbReference type="EMBL" id="KAK7388291.1"/>
    </source>
</evidence>
<name>A0AAN9XDP0_PSOTE</name>
<evidence type="ECO:0000313" key="2">
    <source>
        <dbReference type="Proteomes" id="UP001386955"/>
    </source>
</evidence>
<comment type="caution">
    <text evidence="1">The sequence shown here is derived from an EMBL/GenBank/DDBJ whole genome shotgun (WGS) entry which is preliminary data.</text>
</comment>
<organism evidence="1 2">
    <name type="scientific">Psophocarpus tetragonolobus</name>
    <name type="common">Winged bean</name>
    <name type="synonym">Dolichos tetragonolobus</name>
    <dbReference type="NCBI Taxonomy" id="3891"/>
    <lineage>
        <taxon>Eukaryota</taxon>
        <taxon>Viridiplantae</taxon>
        <taxon>Streptophyta</taxon>
        <taxon>Embryophyta</taxon>
        <taxon>Tracheophyta</taxon>
        <taxon>Spermatophyta</taxon>
        <taxon>Magnoliopsida</taxon>
        <taxon>eudicotyledons</taxon>
        <taxon>Gunneridae</taxon>
        <taxon>Pentapetalae</taxon>
        <taxon>rosids</taxon>
        <taxon>fabids</taxon>
        <taxon>Fabales</taxon>
        <taxon>Fabaceae</taxon>
        <taxon>Papilionoideae</taxon>
        <taxon>50 kb inversion clade</taxon>
        <taxon>NPAAA clade</taxon>
        <taxon>indigoferoid/millettioid clade</taxon>
        <taxon>Phaseoleae</taxon>
        <taxon>Psophocarpus</taxon>
    </lineage>
</organism>
<sequence length="114" mass="12736">MNNISYPGNFIEGQTTYTSKAQREIELSVANIRRTDKHGRNVDWVVEQFLQVECCTQIAPCVGDKEEALRWDHKRRSAEYLPEPVAMLEVRGECGGEGRPQGCGGGLYEGLSGF</sequence>
<dbReference type="AlphaFoldDB" id="A0AAN9XDP0"/>
<accession>A0AAN9XDP0</accession>
<proteinExistence type="predicted"/>